<dbReference type="EMBL" id="BGZK01002554">
    <property type="protein sequence ID" value="GBP94840.1"/>
    <property type="molecule type" value="Genomic_DNA"/>
</dbReference>
<accession>A0A4C2A3U3</accession>
<comment type="caution">
    <text evidence="1">The sequence shown here is derived from an EMBL/GenBank/DDBJ whole genome shotgun (WGS) entry which is preliminary data.</text>
</comment>
<reference evidence="1 2" key="1">
    <citation type="journal article" date="2019" name="Commun. Biol.">
        <title>The bagworm genome reveals a unique fibroin gene that provides high tensile strength.</title>
        <authorList>
            <person name="Kono N."/>
            <person name="Nakamura H."/>
            <person name="Ohtoshi R."/>
            <person name="Tomita M."/>
            <person name="Numata K."/>
            <person name="Arakawa K."/>
        </authorList>
    </citation>
    <scope>NUCLEOTIDE SEQUENCE [LARGE SCALE GENOMIC DNA]</scope>
</reference>
<evidence type="ECO:0000313" key="2">
    <source>
        <dbReference type="Proteomes" id="UP000299102"/>
    </source>
</evidence>
<dbReference type="Proteomes" id="UP000299102">
    <property type="component" value="Unassembled WGS sequence"/>
</dbReference>
<dbReference type="AlphaFoldDB" id="A0A4C2A3U3"/>
<keyword evidence="2" id="KW-1185">Reference proteome</keyword>
<organism evidence="1 2">
    <name type="scientific">Eumeta variegata</name>
    <name type="common">Bagworm moth</name>
    <name type="synonym">Eumeta japonica</name>
    <dbReference type="NCBI Taxonomy" id="151549"/>
    <lineage>
        <taxon>Eukaryota</taxon>
        <taxon>Metazoa</taxon>
        <taxon>Ecdysozoa</taxon>
        <taxon>Arthropoda</taxon>
        <taxon>Hexapoda</taxon>
        <taxon>Insecta</taxon>
        <taxon>Pterygota</taxon>
        <taxon>Neoptera</taxon>
        <taxon>Endopterygota</taxon>
        <taxon>Lepidoptera</taxon>
        <taxon>Glossata</taxon>
        <taxon>Ditrysia</taxon>
        <taxon>Tineoidea</taxon>
        <taxon>Psychidae</taxon>
        <taxon>Oiketicinae</taxon>
        <taxon>Eumeta</taxon>
    </lineage>
</organism>
<gene>
    <name evidence="1" type="ORF">EVAR_68435_1</name>
</gene>
<evidence type="ECO:0000313" key="1">
    <source>
        <dbReference type="EMBL" id="GBP94840.1"/>
    </source>
</evidence>
<sequence>MQNENSSRQPRCHASSQPSTYFFLTARLDTRLVESGYATYTQQHNKERVRRRRKDFMEDTLSSVYRRHLTDSSSIHNPHSYSFKSSKHLFMNRLNSHDEDAVKTAHLCHNAQRHISVVSFALAVRKHRYSSTADFIKKKCARDIRQTCLPTYWMYITQAWTSENKTEDGGQCGINSVFVKLLQQKHKNNTTMTLETAVRTPGHLGRDVRRHTRQMGERRTFPDCDHADVCGNNHGFGMFNFEDD</sequence>
<name>A0A4C2A3U3_EUMVA</name>
<protein>
    <submittedName>
        <fullName evidence="1">Uncharacterized protein</fullName>
    </submittedName>
</protein>
<proteinExistence type="predicted"/>